<feature type="compositionally biased region" description="Low complexity" evidence="1">
    <location>
        <begin position="130"/>
        <end position="143"/>
    </location>
</feature>
<dbReference type="Pfam" id="PF13917">
    <property type="entry name" value="zf-CCHC_3"/>
    <property type="match status" value="2"/>
</dbReference>
<dbReference type="AlphaFoldDB" id="A0A507B0N4"/>
<feature type="compositionally biased region" description="Basic and acidic residues" evidence="1">
    <location>
        <begin position="178"/>
        <end position="188"/>
    </location>
</feature>
<evidence type="ECO:0000256" key="1">
    <source>
        <dbReference type="SAM" id="MobiDB-lite"/>
    </source>
</evidence>
<dbReference type="GeneID" id="41973707"/>
<feature type="compositionally biased region" description="Basic and acidic residues" evidence="1">
    <location>
        <begin position="247"/>
        <end position="298"/>
    </location>
</feature>
<evidence type="ECO:0000313" key="3">
    <source>
        <dbReference type="Proteomes" id="UP000319257"/>
    </source>
</evidence>
<reference evidence="2 3" key="1">
    <citation type="submission" date="2019-06" db="EMBL/GenBank/DDBJ databases">
        <title>Draft genome sequence of the filamentous fungus Phialemoniopsis curvata isolated from diesel fuel.</title>
        <authorList>
            <person name="Varaljay V.A."/>
            <person name="Lyon W.J."/>
            <person name="Crouch A.L."/>
            <person name="Drake C.E."/>
            <person name="Hollomon J.M."/>
            <person name="Nadeau L.J."/>
            <person name="Nunn H.S."/>
            <person name="Stevenson B.S."/>
            <person name="Bojanowski C.L."/>
            <person name="Crookes-Goodson W.J."/>
        </authorList>
    </citation>
    <scope>NUCLEOTIDE SEQUENCE [LARGE SCALE GENOMIC DNA]</scope>
    <source>
        <strain evidence="2 3">D216</strain>
    </source>
</reference>
<evidence type="ECO:0000313" key="2">
    <source>
        <dbReference type="EMBL" id="TPX13287.1"/>
    </source>
</evidence>
<feature type="compositionally biased region" description="Basic and acidic residues" evidence="1">
    <location>
        <begin position="200"/>
        <end position="211"/>
    </location>
</feature>
<accession>A0A507B0N4</accession>
<dbReference type="OrthoDB" id="437973at2759"/>
<feature type="compositionally biased region" description="Low complexity" evidence="1">
    <location>
        <begin position="164"/>
        <end position="174"/>
    </location>
</feature>
<comment type="caution">
    <text evidence="2">The sequence shown here is derived from an EMBL/GenBank/DDBJ whole genome shotgun (WGS) entry which is preliminary data.</text>
</comment>
<dbReference type="Proteomes" id="UP000319257">
    <property type="component" value="Unassembled WGS sequence"/>
</dbReference>
<dbReference type="RefSeq" id="XP_030994998.1">
    <property type="nucleotide sequence ID" value="XM_031140873.1"/>
</dbReference>
<feature type="compositionally biased region" description="Basic and acidic residues" evidence="1">
    <location>
        <begin position="88"/>
        <end position="121"/>
    </location>
</feature>
<gene>
    <name evidence="2" type="ORF">E0L32_006260</name>
</gene>
<dbReference type="EMBL" id="SKBQ01000035">
    <property type="protein sequence ID" value="TPX13287.1"/>
    <property type="molecule type" value="Genomic_DNA"/>
</dbReference>
<dbReference type="STRING" id="1093900.A0A507B0N4"/>
<organism evidence="2 3">
    <name type="scientific">Thyridium curvatum</name>
    <dbReference type="NCBI Taxonomy" id="1093900"/>
    <lineage>
        <taxon>Eukaryota</taxon>
        <taxon>Fungi</taxon>
        <taxon>Dikarya</taxon>
        <taxon>Ascomycota</taxon>
        <taxon>Pezizomycotina</taxon>
        <taxon>Sordariomycetes</taxon>
        <taxon>Sordariomycetidae</taxon>
        <taxon>Thyridiales</taxon>
        <taxon>Thyridiaceae</taxon>
        <taxon>Thyridium</taxon>
    </lineage>
</organism>
<feature type="region of interest" description="Disordered" evidence="1">
    <location>
        <begin position="56"/>
        <end position="319"/>
    </location>
</feature>
<feature type="compositionally biased region" description="Low complexity" evidence="1">
    <location>
        <begin position="212"/>
        <end position="240"/>
    </location>
</feature>
<keyword evidence="3" id="KW-1185">Reference proteome</keyword>
<dbReference type="InParanoid" id="A0A507B0N4"/>
<name>A0A507B0N4_9PEZI</name>
<protein>
    <submittedName>
        <fullName evidence="2">Uncharacterized protein</fullName>
    </submittedName>
</protein>
<sequence>MHSYRGRTGPSRSTPANVQCQKCLKRDKSLAPSPCSSLCNKLTFLERHYSYECKAAPQERPYAARPSRSQQLRNPKLVPKLTEATPDEVERKKGVADAELAKKEAERARKRELEGGDDGKLPSKRQRSASFDSVSSISTRSSRSPPPARRTADQPGGSRRGQSRSRSSSGSSRFGRSRSPDSDGDARRPQNSPPPALRTQDTKEVSRRDRSLSSGSRSRSRSFSPENKPSRQQQSRMQSSDFFGDARAPERRRRDSRSPDRSSRARQGRERDGRRQYRARDDAPPRRDERPSRPEPPRQRSLSPFSKRLALTQAMNTGR</sequence>
<proteinExistence type="predicted"/>